<evidence type="ECO:0000259" key="12">
    <source>
        <dbReference type="Pfam" id="PF13966"/>
    </source>
</evidence>
<dbReference type="GO" id="GO:0005634">
    <property type="term" value="C:nucleus"/>
    <property type="evidence" value="ECO:0007669"/>
    <property type="project" value="UniProtKB-SubCell"/>
</dbReference>
<keyword evidence="5" id="KW-0677">Repeat</keyword>
<feature type="domain" description="RNase H type-1" evidence="11">
    <location>
        <begin position="1118"/>
        <end position="1190"/>
    </location>
</feature>
<keyword evidence="3" id="KW-0963">Cytoplasm</keyword>
<evidence type="ECO:0000256" key="6">
    <source>
        <dbReference type="ARBA" id="ARBA00023089"/>
    </source>
</evidence>
<dbReference type="GO" id="GO:0009908">
    <property type="term" value="P:flower development"/>
    <property type="evidence" value="ECO:0007669"/>
    <property type="project" value="UniProtKB-KW"/>
</dbReference>
<evidence type="ECO:0000256" key="3">
    <source>
        <dbReference type="ARBA" id="ARBA00022490"/>
    </source>
</evidence>
<dbReference type="InterPro" id="IPR044616">
    <property type="entry name" value="RUP1/2"/>
</dbReference>
<evidence type="ECO:0000256" key="2">
    <source>
        <dbReference type="ARBA" id="ARBA00004514"/>
    </source>
</evidence>
<dbReference type="InterPro" id="IPR036397">
    <property type="entry name" value="RNaseH_sf"/>
</dbReference>
<dbReference type="GO" id="GO:0043254">
    <property type="term" value="P:regulation of protein-containing complex assembly"/>
    <property type="evidence" value="ECO:0007669"/>
    <property type="project" value="UniProtKB-ARBA"/>
</dbReference>
<dbReference type="InterPro" id="IPR002156">
    <property type="entry name" value="RNaseH_domain"/>
</dbReference>
<dbReference type="Gene3D" id="2.130.10.10">
    <property type="entry name" value="YVTN repeat-like/Quinoprotein amine dehydrogenase"/>
    <property type="match status" value="1"/>
</dbReference>
<dbReference type="PROSITE" id="PS50294">
    <property type="entry name" value="WD_REPEATS_REGION"/>
    <property type="match status" value="1"/>
</dbReference>
<reference evidence="13" key="1">
    <citation type="submission" date="2018-02" db="EMBL/GenBank/DDBJ databases">
        <authorList>
            <person name="Cohen D.B."/>
            <person name="Kent A.D."/>
        </authorList>
    </citation>
    <scope>NUCLEOTIDE SEQUENCE</scope>
</reference>
<dbReference type="SMART" id="SM00320">
    <property type="entry name" value="WD40"/>
    <property type="match status" value="7"/>
</dbReference>
<accession>A0A2N9GJE1</accession>
<dbReference type="CDD" id="cd01650">
    <property type="entry name" value="RT_nLTR_like"/>
    <property type="match status" value="1"/>
</dbReference>
<dbReference type="InterPro" id="IPR019775">
    <property type="entry name" value="WD40_repeat_CS"/>
</dbReference>
<protein>
    <submittedName>
        <fullName evidence="13">Uncharacterized protein</fullName>
    </submittedName>
</protein>
<evidence type="ECO:0000313" key="13">
    <source>
        <dbReference type="EMBL" id="SPD02587.1"/>
    </source>
</evidence>
<dbReference type="CDD" id="cd06222">
    <property type="entry name" value="RNase_H_like"/>
    <property type="match status" value="1"/>
</dbReference>
<dbReference type="InterPro" id="IPR044730">
    <property type="entry name" value="RNase_H-like_dom_plant"/>
</dbReference>
<dbReference type="InterPro" id="IPR000477">
    <property type="entry name" value="RT_dom"/>
</dbReference>
<dbReference type="GO" id="GO:0005829">
    <property type="term" value="C:cytosol"/>
    <property type="evidence" value="ECO:0007669"/>
    <property type="project" value="UniProtKB-SubCell"/>
</dbReference>
<evidence type="ECO:0000256" key="4">
    <source>
        <dbReference type="ARBA" id="ARBA00022574"/>
    </source>
</evidence>
<dbReference type="EMBL" id="OIVN01002324">
    <property type="protein sequence ID" value="SPD02587.1"/>
    <property type="molecule type" value="Genomic_DNA"/>
</dbReference>
<dbReference type="PROSITE" id="PS00678">
    <property type="entry name" value="WD_REPEATS_1"/>
    <property type="match status" value="1"/>
</dbReference>
<gene>
    <name evidence="13" type="ORF">FSB_LOCUS30469</name>
</gene>
<keyword evidence="4 8" id="KW-0853">WD repeat</keyword>
<dbReference type="InterPro" id="IPR036322">
    <property type="entry name" value="WD40_repeat_dom_sf"/>
</dbReference>
<evidence type="ECO:0000256" key="7">
    <source>
        <dbReference type="ARBA" id="ARBA00023242"/>
    </source>
</evidence>
<organism evidence="13">
    <name type="scientific">Fagus sylvatica</name>
    <name type="common">Beechnut</name>
    <dbReference type="NCBI Taxonomy" id="28930"/>
    <lineage>
        <taxon>Eukaryota</taxon>
        <taxon>Viridiplantae</taxon>
        <taxon>Streptophyta</taxon>
        <taxon>Embryophyta</taxon>
        <taxon>Tracheophyta</taxon>
        <taxon>Spermatophyta</taxon>
        <taxon>Magnoliopsida</taxon>
        <taxon>eudicotyledons</taxon>
        <taxon>Gunneridae</taxon>
        <taxon>Pentapetalae</taxon>
        <taxon>rosids</taxon>
        <taxon>fabids</taxon>
        <taxon>Fagales</taxon>
        <taxon>Fagaceae</taxon>
        <taxon>Fagus</taxon>
    </lineage>
</organism>
<dbReference type="PROSITE" id="PS50082">
    <property type="entry name" value="WD_REPEATS_2"/>
    <property type="match status" value="1"/>
</dbReference>
<dbReference type="InterPro" id="IPR026960">
    <property type="entry name" value="RVT-Znf"/>
</dbReference>
<dbReference type="SUPFAM" id="SSF50978">
    <property type="entry name" value="WD40 repeat-like"/>
    <property type="match status" value="1"/>
</dbReference>
<dbReference type="InterPro" id="IPR001680">
    <property type="entry name" value="WD40_rpt"/>
</dbReference>
<evidence type="ECO:0000256" key="5">
    <source>
        <dbReference type="ARBA" id="ARBA00022737"/>
    </source>
</evidence>
<dbReference type="PANTHER" id="PTHR45389:SF1">
    <property type="entry name" value="WD REPEAT-CONTAINING PROTEIN RUP1"/>
    <property type="match status" value="1"/>
</dbReference>
<name>A0A2N9GJE1_FAGSY</name>
<dbReference type="InterPro" id="IPR015943">
    <property type="entry name" value="WD40/YVTN_repeat-like_dom_sf"/>
</dbReference>
<evidence type="ECO:0000256" key="9">
    <source>
        <dbReference type="SAM" id="MobiDB-lite"/>
    </source>
</evidence>
<dbReference type="Pfam" id="PF00400">
    <property type="entry name" value="WD40"/>
    <property type="match status" value="2"/>
</dbReference>
<dbReference type="FunFam" id="2.130.10.10:FF:000853">
    <property type="entry name" value="WD repeat-containing protein RUP2"/>
    <property type="match status" value="1"/>
</dbReference>
<feature type="region of interest" description="Disordered" evidence="9">
    <location>
        <begin position="1210"/>
        <end position="1266"/>
    </location>
</feature>
<keyword evidence="7" id="KW-0539">Nucleus</keyword>
<evidence type="ECO:0000256" key="1">
    <source>
        <dbReference type="ARBA" id="ARBA00004123"/>
    </source>
</evidence>
<dbReference type="SUPFAM" id="SSF53098">
    <property type="entry name" value="Ribonuclease H-like"/>
    <property type="match status" value="1"/>
</dbReference>
<dbReference type="Gene3D" id="3.30.420.10">
    <property type="entry name" value="Ribonuclease H-like superfamily/Ribonuclease H"/>
    <property type="match status" value="1"/>
</dbReference>
<dbReference type="Pfam" id="PF00078">
    <property type="entry name" value="RVT_1"/>
    <property type="match status" value="1"/>
</dbReference>
<dbReference type="GO" id="GO:0003676">
    <property type="term" value="F:nucleic acid binding"/>
    <property type="evidence" value="ECO:0007669"/>
    <property type="project" value="InterPro"/>
</dbReference>
<comment type="subcellular location">
    <subcellularLocation>
        <location evidence="2">Cytoplasm</location>
        <location evidence="2">Cytosol</location>
    </subcellularLocation>
    <subcellularLocation>
        <location evidence="1">Nucleus</location>
    </subcellularLocation>
</comment>
<dbReference type="Pfam" id="PF13456">
    <property type="entry name" value="RVT_3"/>
    <property type="match status" value="1"/>
</dbReference>
<feature type="domain" description="Reverse transcriptase zinc-binding" evidence="12">
    <location>
        <begin position="946"/>
        <end position="1033"/>
    </location>
</feature>
<evidence type="ECO:0000256" key="8">
    <source>
        <dbReference type="PROSITE-ProRule" id="PRU00221"/>
    </source>
</evidence>
<feature type="repeat" description="WD" evidence="8">
    <location>
        <begin position="257"/>
        <end position="297"/>
    </location>
</feature>
<dbReference type="InterPro" id="IPR012337">
    <property type="entry name" value="RNaseH-like_sf"/>
</dbReference>
<dbReference type="GO" id="GO:0010224">
    <property type="term" value="P:response to UV-B"/>
    <property type="evidence" value="ECO:0007669"/>
    <property type="project" value="TreeGrafter"/>
</dbReference>
<dbReference type="PANTHER" id="PTHR45389">
    <property type="entry name" value="WD REPEAT-CONTAINING PROTEIN RUP1"/>
    <property type="match status" value="1"/>
</dbReference>
<keyword evidence="6" id="KW-0287">Flowering</keyword>
<feature type="compositionally biased region" description="Basic and acidic residues" evidence="9">
    <location>
        <begin position="1239"/>
        <end position="1249"/>
    </location>
</feature>
<sequence length="1331" mass="149553">MKSFGTKFGPPTQPDQQTHQRKRKEKQSIEEDKDEDKEERARCEWDFNLSTLVSSTTSTSGGAVSDTLGVIEFDPSDSFVATGGIARKIRIYSLSSLLPDEHKHNNNVTTLLDHATACDYYMCTPAKLSSLRWKPGSGNRVLGSGDYDGVVMEYDLERKIPIFERDEHGGRRVWSVDYSHWDPVIGASGSDDGTMQMWDPRCEGGKVVATVQPNVSRSSVCCVEFNPFGGALIAVGCADRRAYGYDVRKMVDPVVVFDGHGKTVTYVRFLDANMIVSAGIDGCLKLWNIDDSSVIRTYKGHVNNRSFVGLSVWRNGGLLGCGSESDQVFVYDKRWGEPIWVHGFEPVARAGCDPGFVSSVCWRQMGEDQCTLVAGGSDGVLQFFHLSTIIRRKRNNIDAIKTDFGDWIINKTEIKNFAVAKFKDIFTEEPVSFPPDLENLISPIITLEQNESLCSIPSPLEIKAVIFGMFNLKAPGPDGLPALLLQTVLADCGRLRSLLLFNISSGLVFCLMRLRPFLANMISHCQSAFIPDKWIAENQLIVQELLHSFKRRKVKGGFVAMKVDLQKAYDRVNWSFLETVMTKFGFNETFTNWIMQCVSTVSFSILINGGKTEEISNGALNGVKMNPAGVAFTHVMYADDLILFAKATNREVKVLNDCLENYCLWSGQIVNREKSGLVFSKLVTRERKRAVKEELNMKLISSNTKYLGAPLFAFRSRSKDFKFLQDKVETKLKGWRCKSLSWAGRICDKLDMVVRRFWWNPRKVTGNFLAWKSWDQLCCPKAGGGLGFRKAKNFNDALLAKITWMVISNRDSLCIRALISKYKVRSDWMDREALKHASQTWKAIERQKKIIERGACFIVGDGAAIDIWKDPWVPWLPNFKPLARGDLEPINLVVACLINQSTRTWNLPMLKDLFDDNSVNAILKIHIPFFPRPDKLSWILNPNGNFSVKSAFNSFQTNMITSNIDGIWSKLWKLKMHERLKMFIWRIGSNILPTNLNFIQKVGYGDSICPLCQLENESSVHLFFNCQSSKAIWFGQGWGFRPDSIPLANCLDIVKLVCIWNFRNSIVHSGPHSNLPIILKGLQLRVADHLALVEGVDRVSDNVLICWKAPPPSCVKLNTDAAVKPNSTSIAVVARDANGYVLKAWARCVDMDDPIIAEAFAIKWVLELAKEESFTNIIVESDSKICIDSLEVNSAACCWKIDPIGEIWPKSDEISPDPARSRQIRRDLTRSGEVSPDLEPLRGGERFGGADRTVTSPDLEPLRGGERFGGADRTVWRCRSDSVAVEIDVICGDGDRRCGGGDSRFLFVKPKRKWEREREMEVGRSEGGGKK</sequence>
<feature type="domain" description="Reverse transcriptase" evidence="10">
    <location>
        <begin position="511"/>
        <end position="709"/>
    </location>
</feature>
<evidence type="ECO:0000259" key="10">
    <source>
        <dbReference type="Pfam" id="PF00078"/>
    </source>
</evidence>
<dbReference type="Pfam" id="PF13966">
    <property type="entry name" value="zf-RVT"/>
    <property type="match status" value="1"/>
</dbReference>
<evidence type="ECO:0000259" key="11">
    <source>
        <dbReference type="Pfam" id="PF13456"/>
    </source>
</evidence>
<dbReference type="GO" id="GO:0004523">
    <property type="term" value="F:RNA-DNA hybrid ribonuclease activity"/>
    <property type="evidence" value="ECO:0007669"/>
    <property type="project" value="InterPro"/>
</dbReference>
<feature type="region of interest" description="Disordered" evidence="9">
    <location>
        <begin position="1"/>
        <end position="40"/>
    </location>
</feature>
<proteinExistence type="predicted"/>